<dbReference type="AlphaFoldDB" id="A0A8B8AI61"/>
<organism evidence="7 8">
    <name type="scientific">Crassostrea virginica</name>
    <name type="common">Eastern oyster</name>
    <dbReference type="NCBI Taxonomy" id="6565"/>
    <lineage>
        <taxon>Eukaryota</taxon>
        <taxon>Metazoa</taxon>
        <taxon>Spiralia</taxon>
        <taxon>Lophotrochozoa</taxon>
        <taxon>Mollusca</taxon>
        <taxon>Bivalvia</taxon>
        <taxon>Autobranchia</taxon>
        <taxon>Pteriomorphia</taxon>
        <taxon>Ostreida</taxon>
        <taxon>Ostreoidea</taxon>
        <taxon>Ostreidae</taxon>
        <taxon>Crassostrea</taxon>
    </lineage>
</organism>
<dbReference type="InterPro" id="IPR008983">
    <property type="entry name" value="Tumour_necrosis_fac-like_dom"/>
</dbReference>
<evidence type="ECO:0000256" key="3">
    <source>
        <dbReference type="ARBA" id="ARBA00022729"/>
    </source>
</evidence>
<evidence type="ECO:0000256" key="1">
    <source>
        <dbReference type="ARBA" id="ARBA00004613"/>
    </source>
</evidence>
<dbReference type="RefSeq" id="XP_022289699.1">
    <property type="nucleotide sequence ID" value="XM_022433991.1"/>
</dbReference>
<evidence type="ECO:0000259" key="6">
    <source>
        <dbReference type="PROSITE" id="PS50871"/>
    </source>
</evidence>
<dbReference type="Pfam" id="PF00386">
    <property type="entry name" value="C1q"/>
    <property type="match status" value="1"/>
</dbReference>
<dbReference type="SMART" id="SM00110">
    <property type="entry name" value="C1Q"/>
    <property type="match status" value="1"/>
</dbReference>
<gene>
    <name evidence="8" type="primary">LOC111101482</name>
</gene>
<proteinExistence type="predicted"/>
<keyword evidence="4" id="KW-0175">Coiled coil</keyword>
<protein>
    <submittedName>
        <fullName evidence="8">Uncharacterized protein LOC111101482</fullName>
    </submittedName>
</protein>
<feature type="chain" id="PRO_5034836080" evidence="5">
    <location>
        <begin position="29"/>
        <end position="274"/>
    </location>
</feature>
<dbReference type="SUPFAM" id="SSF49842">
    <property type="entry name" value="TNF-like"/>
    <property type="match status" value="1"/>
</dbReference>
<dbReference type="PANTHER" id="PTHR22923">
    <property type="entry name" value="CEREBELLIN-RELATED"/>
    <property type="match status" value="1"/>
</dbReference>
<evidence type="ECO:0000256" key="4">
    <source>
        <dbReference type="SAM" id="Coils"/>
    </source>
</evidence>
<dbReference type="InterPro" id="IPR001073">
    <property type="entry name" value="C1q_dom"/>
</dbReference>
<reference evidence="8" key="1">
    <citation type="submission" date="2025-08" db="UniProtKB">
        <authorList>
            <consortium name="RefSeq"/>
        </authorList>
    </citation>
    <scope>IDENTIFICATION</scope>
    <source>
        <tissue evidence="8">Whole sample</tissue>
    </source>
</reference>
<dbReference type="PROSITE" id="PS50871">
    <property type="entry name" value="C1Q"/>
    <property type="match status" value="1"/>
</dbReference>
<sequence>MVVSVSSFQCRWPLLFGFFFVFCGCTERKSSPDLSTWKAEIEKQIHHLQKDSQETHLANQNLVTKVELLERKLMELELEKSKMEEIIEKQNERLRFVDSLSTTQKKMDNPEDPLMPHEQRTDENEYNRAQRLIGPTAQTAEPIVFHSYLSTNSLPNLSQHHVIIFDSNPVNKGHGYHKDNGIFEAPRAGTYVLVWTLYTYPRGLVRTELLVNGNAVGGALVDSHGDDGIQSSTGLVITDLGLGDHVYIRLSYAAFNYILSYQDARSTFSGWLLH</sequence>
<feature type="signal peptide" evidence="5">
    <location>
        <begin position="1"/>
        <end position="28"/>
    </location>
</feature>
<dbReference type="GO" id="GO:0099558">
    <property type="term" value="P:maintenance of synapse structure"/>
    <property type="evidence" value="ECO:0007669"/>
    <property type="project" value="TreeGrafter"/>
</dbReference>
<evidence type="ECO:0000256" key="5">
    <source>
        <dbReference type="SAM" id="SignalP"/>
    </source>
</evidence>
<evidence type="ECO:0000313" key="7">
    <source>
        <dbReference type="Proteomes" id="UP000694844"/>
    </source>
</evidence>
<dbReference type="Gene3D" id="2.60.120.40">
    <property type="match status" value="1"/>
</dbReference>
<feature type="coiled-coil region" evidence="4">
    <location>
        <begin position="59"/>
        <end position="93"/>
    </location>
</feature>
<name>A0A8B8AI61_CRAVI</name>
<feature type="domain" description="C1q" evidence="6">
    <location>
        <begin position="138"/>
        <end position="274"/>
    </location>
</feature>
<dbReference type="InterPro" id="IPR050822">
    <property type="entry name" value="Cerebellin_Synaptic_Org"/>
</dbReference>
<dbReference type="PANTHER" id="PTHR22923:SF103">
    <property type="entry name" value="CEREBELLIN 20-RELATED"/>
    <property type="match status" value="1"/>
</dbReference>
<keyword evidence="2" id="KW-0964">Secreted</keyword>
<keyword evidence="3 5" id="KW-0732">Signal</keyword>
<evidence type="ECO:0000313" key="8">
    <source>
        <dbReference type="RefSeq" id="XP_022289699.1"/>
    </source>
</evidence>
<dbReference type="PRINTS" id="PR00007">
    <property type="entry name" value="COMPLEMNTC1Q"/>
</dbReference>
<dbReference type="OrthoDB" id="6121032at2759"/>
<dbReference type="GO" id="GO:0005576">
    <property type="term" value="C:extracellular region"/>
    <property type="evidence" value="ECO:0007669"/>
    <property type="project" value="UniProtKB-SubCell"/>
</dbReference>
<comment type="subcellular location">
    <subcellularLocation>
        <location evidence="1">Secreted</location>
    </subcellularLocation>
</comment>
<dbReference type="Proteomes" id="UP000694844">
    <property type="component" value="Chromosome 6"/>
</dbReference>
<accession>A0A8B8AI61</accession>
<dbReference type="GO" id="GO:0045202">
    <property type="term" value="C:synapse"/>
    <property type="evidence" value="ECO:0007669"/>
    <property type="project" value="TreeGrafter"/>
</dbReference>
<keyword evidence="7" id="KW-1185">Reference proteome</keyword>
<dbReference type="GeneID" id="111101482"/>
<dbReference type="KEGG" id="cvn:111101482"/>
<evidence type="ECO:0000256" key="2">
    <source>
        <dbReference type="ARBA" id="ARBA00022525"/>
    </source>
</evidence>